<feature type="transmembrane region" description="Helical" evidence="1">
    <location>
        <begin position="101"/>
        <end position="118"/>
    </location>
</feature>
<keyword evidence="1" id="KW-0472">Membrane</keyword>
<dbReference type="RefSeq" id="WP_189490878.1">
    <property type="nucleotide sequence ID" value="NZ_BMZO01000008.1"/>
</dbReference>
<feature type="transmembrane region" description="Helical" evidence="1">
    <location>
        <begin position="36"/>
        <end position="56"/>
    </location>
</feature>
<feature type="domain" description="EamA" evidence="2">
    <location>
        <begin position="8"/>
        <end position="140"/>
    </location>
</feature>
<reference evidence="3" key="2">
    <citation type="submission" date="2020-09" db="EMBL/GenBank/DDBJ databases">
        <authorList>
            <person name="Sun Q."/>
            <person name="Kim S."/>
        </authorList>
    </citation>
    <scope>NUCLEOTIDE SEQUENCE</scope>
    <source>
        <strain evidence="3">KCTC 42097</strain>
    </source>
</reference>
<dbReference type="PANTHER" id="PTHR22911:SF135">
    <property type="entry name" value="BLR4310 PROTEIN"/>
    <property type="match status" value="1"/>
</dbReference>
<name>A0A8J3DJZ3_9HYPH</name>
<protein>
    <submittedName>
        <fullName evidence="3">Membrane protein</fullName>
    </submittedName>
</protein>
<organism evidence="3 4">
    <name type="scientific">Limoniibacter endophyticus</name>
    <dbReference type="NCBI Taxonomy" id="1565040"/>
    <lineage>
        <taxon>Bacteria</taxon>
        <taxon>Pseudomonadati</taxon>
        <taxon>Pseudomonadota</taxon>
        <taxon>Alphaproteobacteria</taxon>
        <taxon>Hyphomicrobiales</taxon>
        <taxon>Bartonellaceae</taxon>
        <taxon>Limoniibacter</taxon>
    </lineage>
</organism>
<keyword evidence="1" id="KW-0812">Transmembrane</keyword>
<feature type="transmembrane region" description="Helical" evidence="1">
    <location>
        <begin position="178"/>
        <end position="199"/>
    </location>
</feature>
<dbReference type="InterPro" id="IPR000620">
    <property type="entry name" value="EamA_dom"/>
</dbReference>
<feature type="transmembrane region" description="Helical" evidence="1">
    <location>
        <begin position="211"/>
        <end position="228"/>
    </location>
</feature>
<dbReference type="AlphaFoldDB" id="A0A8J3DJZ3"/>
<sequence>MLASANARGAMFMTVSMAAFSSNDAVSKFVSSSINMGQLMMVRGLFALVLILALAYLQGQLHTPQRLLHRTVGLRVIGEVGATIFFLLALANMPLANASALFQALPLAVTMGAALFLGEAVGWRRWTAIGVGFLGVLIILRPGPEGFSTYSLMVLLAVLFSALRDLSTRLVPAEVSPVLMSTLTTVAVTITGAILVVPLGGWVEPTPANTAPLLVSAVFVLIGYQFVIKAMRVGEISIISPFRYTNLLFAVIYGILIFGELPDIYMIIGGLIVVGSGLYTLYREKKRGAERPVAESTNPGMAPDGT</sequence>
<gene>
    <name evidence="3" type="ORF">GCM10010136_26190</name>
</gene>
<comment type="caution">
    <text evidence="3">The sequence shown here is derived from an EMBL/GenBank/DDBJ whole genome shotgun (WGS) entry which is preliminary data.</text>
</comment>
<feature type="transmembrane region" description="Helical" evidence="1">
    <location>
        <begin position="76"/>
        <end position="95"/>
    </location>
</feature>
<dbReference type="Gene3D" id="1.10.3730.20">
    <property type="match status" value="1"/>
</dbReference>
<proteinExistence type="predicted"/>
<dbReference type="GO" id="GO:0016020">
    <property type="term" value="C:membrane"/>
    <property type="evidence" value="ECO:0007669"/>
    <property type="project" value="InterPro"/>
</dbReference>
<evidence type="ECO:0000259" key="2">
    <source>
        <dbReference type="Pfam" id="PF00892"/>
    </source>
</evidence>
<feature type="transmembrane region" description="Helical" evidence="1">
    <location>
        <begin position="147"/>
        <end position="166"/>
    </location>
</feature>
<dbReference type="InterPro" id="IPR037185">
    <property type="entry name" value="EmrE-like"/>
</dbReference>
<feature type="transmembrane region" description="Helical" evidence="1">
    <location>
        <begin position="125"/>
        <end position="141"/>
    </location>
</feature>
<evidence type="ECO:0000313" key="4">
    <source>
        <dbReference type="Proteomes" id="UP000641137"/>
    </source>
</evidence>
<feature type="transmembrane region" description="Helical" evidence="1">
    <location>
        <begin position="240"/>
        <end position="258"/>
    </location>
</feature>
<dbReference type="SUPFAM" id="SSF103481">
    <property type="entry name" value="Multidrug resistance efflux transporter EmrE"/>
    <property type="match status" value="2"/>
</dbReference>
<feature type="domain" description="EamA" evidence="2">
    <location>
        <begin position="151"/>
        <end position="276"/>
    </location>
</feature>
<evidence type="ECO:0000313" key="3">
    <source>
        <dbReference type="EMBL" id="GHC75851.1"/>
    </source>
</evidence>
<dbReference type="PANTHER" id="PTHR22911">
    <property type="entry name" value="ACYL-MALONYL CONDENSING ENZYME-RELATED"/>
    <property type="match status" value="1"/>
</dbReference>
<accession>A0A8J3DJZ3</accession>
<dbReference type="Pfam" id="PF00892">
    <property type="entry name" value="EamA"/>
    <property type="match status" value="2"/>
</dbReference>
<evidence type="ECO:0000256" key="1">
    <source>
        <dbReference type="SAM" id="Phobius"/>
    </source>
</evidence>
<feature type="transmembrane region" description="Helical" evidence="1">
    <location>
        <begin position="264"/>
        <end position="282"/>
    </location>
</feature>
<keyword evidence="1" id="KW-1133">Transmembrane helix</keyword>
<reference evidence="3" key="1">
    <citation type="journal article" date="2014" name="Int. J. Syst. Evol. Microbiol.">
        <title>Complete genome sequence of Corynebacterium casei LMG S-19264T (=DSM 44701T), isolated from a smear-ripened cheese.</title>
        <authorList>
            <consortium name="US DOE Joint Genome Institute (JGI-PGF)"/>
            <person name="Walter F."/>
            <person name="Albersmeier A."/>
            <person name="Kalinowski J."/>
            <person name="Ruckert C."/>
        </authorList>
    </citation>
    <scope>NUCLEOTIDE SEQUENCE</scope>
    <source>
        <strain evidence="3">KCTC 42097</strain>
    </source>
</reference>
<dbReference type="Proteomes" id="UP000641137">
    <property type="component" value="Unassembled WGS sequence"/>
</dbReference>
<dbReference type="EMBL" id="BMZO01000008">
    <property type="protein sequence ID" value="GHC75851.1"/>
    <property type="molecule type" value="Genomic_DNA"/>
</dbReference>
<keyword evidence="4" id="KW-1185">Reference proteome</keyword>